<dbReference type="Proteomes" id="UP000603506">
    <property type="component" value="Unassembled WGS sequence"/>
</dbReference>
<gene>
    <name evidence="1" type="ORF">JNB19_04325</name>
</gene>
<sequence length="124" mass="14961">MGREEMLAYLAENHIKYDIESTYELDLQCVFVCINKHSRIQILFYGDTISNIFLEMYDTFYFFKDHKVKNNGIDAFIKELEKCKIEWRFKETMSDKIILLEVGALVFHFNYDVCSYLYKISYKE</sequence>
<dbReference type="EMBL" id="JAEUAH010000004">
    <property type="protein sequence ID" value="MBM0649989.1"/>
    <property type="molecule type" value="Genomic_DNA"/>
</dbReference>
<protein>
    <submittedName>
        <fullName evidence="1">Uncharacterized protein</fullName>
    </submittedName>
</protein>
<keyword evidence="2" id="KW-1185">Reference proteome</keyword>
<evidence type="ECO:0000313" key="2">
    <source>
        <dbReference type="Proteomes" id="UP000603506"/>
    </source>
</evidence>
<dbReference type="RefSeq" id="WP_203092887.1">
    <property type="nucleotide sequence ID" value="NZ_JAESPH010000002.1"/>
</dbReference>
<comment type="caution">
    <text evidence="1">The sequence shown here is derived from an EMBL/GenBank/DDBJ whole genome shotgun (WGS) entry which is preliminary data.</text>
</comment>
<accession>A0ABS1YUA0</accession>
<proteinExistence type="predicted"/>
<name>A0ABS1YUA0_9FLAO</name>
<reference evidence="1 2" key="1">
    <citation type="submission" date="2021-01" db="EMBL/GenBank/DDBJ databases">
        <title>Evidence that Capnocytophaga endodontalis is a later homotypic synonym for Capnocytophaga genospecies AHN8471, and request for opinion on proposed recognition of strain AHN8471 as type strain of the species.</title>
        <authorList>
            <person name="Nicholson A.C."/>
            <person name="Hopper C.L."/>
            <person name="Gulvik C.A."/>
            <person name="Mcquiston J.R."/>
            <person name="Lau E.F."/>
        </authorList>
    </citation>
    <scope>NUCLEOTIDE SEQUENCE [LARGE SCALE GENOMIC DNA]</scope>
    <source>
        <strain evidence="1 2">AHN9576</strain>
    </source>
</reference>
<evidence type="ECO:0000313" key="1">
    <source>
        <dbReference type="EMBL" id="MBM0649989.1"/>
    </source>
</evidence>
<organism evidence="1 2">
    <name type="scientific">Capnocytophaga genosp. AHN8471</name>
    <dbReference type="NCBI Taxonomy" id="327574"/>
    <lineage>
        <taxon>Bacteria</taxon>
        <taxon>Pseudomonadati</taxon>
        <taxon>Bacteroidota</taxon>
        <taxon>Flavobacteriia</taxon>
        <taxon>Flavobacteriales</taxon>
        <taxon>Flavobacteriaceae</taxon>
        <taxon>Capnocytophaga</taxon>
    </lineage>
</organism>